<dbReference type="InterPro" id="IPR032777">
    <property type="entry name" value="DUF4515"/>
</dbReference>
<evidence type="ECO:0000256" key="3">
    <source>
        <dbReference type="SAM" id="MobiDB-lite"/>
    </source>
</evidence>
<reference evidence="6" key="1">
    <citation type="submission" date="2025-08" db="UniProtKB">
        <authorList>
            <consortium name="RefSeq"/>
        </authorList>
    </citation>
    <scope>IDENTIFICATION</scope>
</reference>
<feature type="region of interest" description="Disordered" evidence="3">
    <location>
        <begin position="288"/>
        <end position="323"/>
    </location>
</feature>
<sequence length="323" mass="38353">MLAQSPGGAPPPTPHLTILNTYLTPKLLTSLEKRVKRKTVVAMKELSQQIQETKCRRERLLKDSRQLVEEKYRVQAENQLFMEYLRKNKEQCEKKQEELWKQYVQECGEIEREREELASRYNQRNAALQAQLLQGRKTQKDLKQQLQALKPVYKVKEGQDMKIQTLEKEQEKVRSETATKDREAHFRFLREKALMEKELQEWHLMELGQINTTGLTKKYKALALAAKQAHSKFCSSLHRENQQLRKELRQLSQEYGRLDAVRSQLEKHRQLAKEQQWYLEALTRGRQRLQAERERHHRGHNPRLKEQRTSKTMLSTKSKASSK</sequence>
<organism evidence="5 6">
    <name type="scientific">Mus caroli</name>
    <name type="common">Ryukyu mouse</name>
    <name type="synonym">Ricefield mouse</name>
    <dbReference type="NCBI Taxonomy" id="10089"/>
    <lineage>
        <taxon>Eukaryota</taxon>
        <taxon>Metazoa</taxon>
        <taxon>Chordata</taxon>
        <taxon>Craniata</taxon>
        <taxon>Vertebrata</taxon>
        <taxon>Euteleostomi</taxon>
        <taxon>Mammalia</taxon>
        <taxon>Eutheria</taxon>
        <taxon>Euarchontoglires</taxon>
        <taxon>Glires</taxon>
        <taxon>Rodentia</taxon>
        <taxon>Myomorpha</taxon>
        <taxon>Muroidea</taxon>
        <taxon>Muridae</taxon>
        <taxon>Murinae</taxon>
        <taxon>Mus</taxon>
        <taxon>Mus</taxon>
    </lineage>
</organism>
<keyword evidence="1 2" id="KW-0175">Coiled coil</keyword>
<dbReference type="RefSeq" id="XP_021035320.1">
    <property type="nucleotide sequence ID" value="XM_021179661.1"/>
</dbReference>
<proteinExistence type="predicted"/>
<dbReference type="AlphaFoldDB" id="A0A6P5R0Q8"/>
<feature type="domain" description="DUF4515" evidence="4">
    <location>
        <begin position="77"/>
        <end position="282"/>
    </location>
</feature>
<dbReference type="PANTHER" id="PTHR14845">
    <property type="entry name" value="COILED-COIL DOMAIN-CONTAINING 166"/>
    <property type="match status" value="1"/>
</dbReference>
<name>A0A6P5R0Q8_MUSCR</name>
<dbReference type="Proteomes" id="UP000515126">
    <property type="component" value="Chromosome 1"/>
</dbReference>
<evidence type="ECO:0000313" key="6">
    <source>
        <dbReference type="RefSeq" id="XP_021035320.1"/>
    </source>
</evidence>
<feature type="compositionally biased region" description="Polar residues" evidence="3">
    <location>
        <begin position="310"/>
        <end position="323"/>
    </location>
</feature>
<evidence type="ECO:0000256" key="1">
    <source>
        <dbReference type="ARBA" id="ARBA00023054"/>
    </source>
</evidence>
<accession>A0A6P5R0Q8</accession>
<feature type="coiled-coil region" evidence="2">
    <location>
        <begin position="43"/>
        <end position="70"/>
    </location>
</feature>
<evidence type="ECO:0000256" key="2">
    <source>
        <dbReference type="SAM" id="Coils"/>
    </source>
</evidence>
<dbReference type="KEGG" id="mcal:110307122"/>
<feature type="coiled-coil region" evidence="2">
    <location>
        <begin position="234"/>
        <end position="268"/>
    </location>
</feature>
<evidence type="ECO:0000313" key="5">
    <source>
        <dbReference type="Proteomes" id="UP000515126"/>
    </source>
</evidence>
<evidence type="ECO:0000259" key="4">
    <source>
        <dbReference type="Pfam" id="PF14988"/>
    </source>
</evidence>
<dbReference type="PANTHER" id="PTHR14845:SF3">
    <property type="entry name" value="COILED-COIL DOMAIN CONTAINING 121, RETROGENE 1"/>
    <property type="match status" value="1"/>
</dbReference>
<gene>
    <name evidence="6" type="primary">LOC110307122</name>
</gene>
<protein>
    <submittedName>
        <fullName evidence="6">Coiled-coil domain-containing protein 121-like</fullName>
    </submittedName>
</protein>
<dbReference type="GeneID" id="110307122"/>
<keyword evidence="5" id="KW-1185">Reference proteome</keyword>
<dbReference type="Pfam" id="PF14988">
    <property type="entry name" value="DUF4515"/>
    <property type="match status" value="1"/>
</dbReference>